<evidence type="ECO:0000313" key="4">
    <source>
        <dbReference type="Proteomes" id="UP000602050"/>
    </source>
</evidence>
<dbReference type="Proteomes" id="UP000602050">
    <property type="component" value="Unassembled WGS sequence"/>
</dbReference>
<evidence type="ECO:0000256" key="2">
    <source>
        <dbReference type="SAM" id="Phobius"/>
    </source>
</evidence>
<dbReference type="AlphaFoldDB" id="A0A8J3EJD1"/>
<keyword evidence="2" id="KW-0472">Membrane</keyword>
<comment type="caution">
    <text evidence="3">The sequence shown here is derived from an EMBL/GenBank/DDBJ whole genome shotgun (WGS) entry which is preliminary data.</text>
</comment>
<keyword evidence="2" id="KW-0812">Transmembrane</keyword>
<accession>A0A8J3EJD1</accession>
<dbReference type="InterPro" id="IPR024596">
    <property type="entry name" value="RNApol_su_b/EpuA"/>
</dbReference>
<evidence type="ECO:0000313" key="3">
    <source>
        <dbReference type="EMBL" id="GGH70948.1"/>
    </source>
</evidence>
<name>A0A8J3EJD1_9BACI</name>
<reference evidence="3" key="1">
    <citation type="journal article" date="2014" name="Int. J. Syst. Evol. Microbiol.">
        <title>Complete genome sequence of Corynebacterium casei LMG S-19264T (=DSM 44701T), isolated from a smear-ripened cheese.</title>
        <authorList>
            <consortium name="US DOE Joint Genome Institute (JGI-PGF)"/>
            <person name="Walter F."/>
            <person name="Albersmeier A."/>
            <person name="Kalinowski J."/>
            <person name="Ruckert C."/>
        </authorList>
    </citation>
    <scope>NUCLEOTIDE SEQUENCE</scope>
    <source>
        <strain evidence="3">CGMCC 1.12360</strain>
    </source>
</reference>
<proteinExistence type="predicted"/>
<dbReference type="EMBL" id="BMEV01000008">
    <property type="protein sequence ID" value="GGH70948.1"/>
    <property type="molecule type" value="Genomic_DNA"/>
</dbReference>
<organism evidence="3 4">
    <name type="scientific">Compostibacillus humi</name>
    <dbReference type="NCBI Taxonomy" id="1245525"/>
    <lineage>
        <taxon>Bacteria</taxon>
        <taxon>Bacillati</taxon>
        <taxon>Bacillota</taxon>
        <taxon>Bacilli</taxon>
        <taxon>Bacillales</taxon>
        <taxon>Bacillaceae</taxon>
        <taxon>Compostibacillus</taxon>
    </lineage>
</organism>
<dbReference type="RefSeq" id="WP_188390933.1">
    <property type="nucleotide sequence ID" value="NZ_BMEV01000008.1"/>
</dbReference>
<reference evidence="3" key="2">
    <citation type="submission" date="2020-09" db="EMBL/GenBank/DDBJ databases">
        <authorList>
            <person name="Sun Q."/>
            <person name="Zhou Y."/>
        </authorList>
    </citation>
    <scope>NUCLEOTIDE SEQUENCE</scope>
    <source>
        <strain evidence="3">CGMCC 1.12360</strain>
    </source>
</reference>
<keyword evidence="2" id="KW-1133">Transmembrane helix</keyword>
<evidence type="ECO:0000256" key="1">
    <source>
        <dbReference type="SAM" id="MobiDB-lite"/>
    </source>
</evidence>
<feature type="region of interest" description="Disordered" evidence="1">
    <location>
        <begin position="1"/>
        <end position="51"/>
    </location>
</feature>
<feature type="transmembrane region" description="Helical" evidence="2">
    <location>
        <begin position="64"/>
        <end position="90"/>
    </location>
</feature>
<sequence>MTVKQSDQAMEQKRGETEVEEKTAVAVGQEQEQEEKSSRKAQRKKQQKEKSLWRTLPRRRIFPIWLRIVVVLIFSAAALVAGLMVGYGVIGDGNPIDALRIETWQHIIDIVTK</sequence>
<gene>
    <name evidence="3" type="ORF">GCM10010978_06390</name>
</gene>
<feature type="compositionally biased region" description="Basic and acidic residues" evidence="1">
    <location>
        <begin position="10"/>
        <end position="23"/>
    </location>
</feature>
<dbReference type="Pfam" id="PF11772">
    <property type="entry name" value="EpuA"/>
    <property type="match status" value="1"/>
</dbReference>
<keyword evidence="4" id="KW-1185">Reference proteome</keyword>
<evidence type="ECO:0008006" key="5">
    <source>
        <dbReference type="Google" id="ProtNLM"/>
    </source>
</evidence>
<protein>
    <recommendedName>
        <fullName evidence="5">DNA-directed RNA polymerase subunit beta</fullName>
    </recommendedName>
</protein>